<proteinExistence type="predicted"/>
<dbReference type="Gene3D" id="3.40.630.30">
    <property type="match status" value="1"/>
</dbReference>
<dbReference type="InterPro" id="IPR016181">
    <property type="entry name" value="Acyl_CoA_acyltransferase"/>
</dbReference>
<accession>A0A645JQA9</accession>
<dbReference type="SUPFAM" id="SSF55729">
    <property type="entry name" value="Acyl-CoA N-acyltransferases (Nat)"/>
    <property type="match status" value="1"/>
</dbReference>
<organism evidence="1">
    <name type="scientific">bioreactor metagenome</name>
    <dbReference type="NCBI Taxonomy" id="1076179"/>
    <lineage>
        <taxon>unclassified sequences</taxon>
        <taxon>metagenomes</taxon>
        <taxon>ecological metagenomes</taxon>
    </lineage>
</organism>
<name>A0A645JQA9_9ZZZZ</name>
<comment type="caution">
    <text evidence="1">The sequence shown here is derived from an EMBL/GenBank/DDBJ whole genome shotgun (WGS) entry which is preliminary data.</text>
</comment>
<evidence type="ECO:0000313" key="1">
    <source>
        <dbReference type="EMBL" id="MPN64919.1"/>
    </source>
</evidence>
<sequence>MKRIVSFVKNELKIYEIVGRYAKENVASGNIMSKLGFEYEKDIPFECNNGSLLRKGIQCRLKLNR</sequence>
<gene>
    <name evidence="1" type="ORF">SDC9_212698</name>
</gene>
<dbReference type="EMBL" id="VSSQ01146505">
    <property type="protein sequence ID" value="MPN64919.1"/>
    <property type="molecule type" value="Genomic_DNA"/>
</dbReference>
<protein>
    <recommendedName>
        <fullName evidence="2">N-acetyltransferase domain-containing protein</fullName>
    </recommendedName>
</protein>
<reference evidence="1" key="1">
    <citation type="submission" date="2019-08" db="EMBL/GenBank/DDBJ databases">
        <authorList>
            <person name="Kucharzyk K."/>
            <person name="Murdoch R.W."/>
            <person name="Higgins S."/>
            <person name="Loffler F."/>
        </authorList>
    </citation>
    <scope>NUCLEOTIDE SEQUENCE</scope>
</reference>
<evidence type="ECO:0008006" key="2">
    <source>
        <dbReference type="Google" id="ProtNLM"/>
    </source>
</evidence>
<dbReference type="AlphaFoldDB" id="A0A645JQA9"/>